<feature type="compositionally biased region" description="Pro residues" evidence="1">
    <location>
        <begin position="200"/>
        <end position="230"/>
    </location>
</feature>
<name>A0A8J5JFE6_HOMAM</name>
<dbReference type="EMBL" id="JAHLQT010039184">
    <property type="protein sequence ID" value="KAG7156331.1"/>
    <property type="molecule type" value="Genomic_DNA"/>
</dbReference>
<proteinExistence type="predicted"/>
<feature type="compositionally biased region" description="Pro residues" evidence="1">
    <location>
        <begin position="322"/>
        <end position="335"/>
    </location>
</feature>
<reference evidence="2" key="1">
    <citation type="journal article" date="2021" name="Sci. Adv.">
        <title>The American lobster genome reveals insights on longevity, neural, and immune adaptations.</title>
        <authorList>
            <person name="Polinski J.M."/>
            <person name="Zimin A.V."/>
            <person name="Clark K.F."/>
            <person name="Kohn A.B."/>
            <person name="Sadowski N."/>
            <person name="Timp W."/>
            <person name="Ptitsyn A."/>
            <person name="Khanna P."/>
            <person name="Romanova D.Y."/>
            <person name="Williams P."/>
            <person name="Greenwood S.J."/>
            <person name="Moroz L.L."/>
            <person name="Walt D.R."/>
            <person name="Bodnar A.G."/>
        </authorList>
    </citation>
    <scope>NUCLEOTIDE SEQUENCE</scope>
    <source>
        <strain evidence="2">GMGI-L3</strain>
    </source>
</reference>
<keyword evidence="3" id="KW-1185">Reference proteome</keyword>
<sequence length="361" mass="38491">MKMNMAGRASQGSAVELSLAARQNSSSENCFTFLDHLRRKKICCLRVALWRRKCGGVGSVLGTEGLLVCATLTQSSVGVVAELQSQFELYEIAKYYFDGQGKAVRPMITVLMSRAINSHLHNEDSPSPQLLLNPSLNPSLSSIPPTTLSLPPQPLSQSSSTPPSTPPQPLSQSPPSIPSSTPPSTPSLNPPLNPSLNLLPQPPLNPLLNPLHPPPLSNPPNPSQSPPKPLPSSSQPPLNPPQPPPSTPSSTPLSIPSLNPSLNPLSSQPPSTPPLNPSLNPLPQPIPESTSLNPLPQTPTPSHYTSHIPFLNTLPRHHHHPIPLPHPPPTSPPSIPSLNPHNPLPLVIVASDIQQQKQVIE</sequence>
<feature type="compositionally biased region" description="Pro residues" evidence="1">
    <location>
        <begin position="270"/>
        <end position="286"/>
    </location>
</feature>
<feature type="compositionally biased region" description="Low complexity" evidence="1">
    <location>
        <begin position="248"/>
        <end position="269"/>
    </location>
</feature>
<protein>
    <submittedName>
        <fullName evidence="2">Cell surface glycoprotein 1-like 4</fullName>
    </submittedName>
</protein>
<accession>A0A8J5JFE6</accession>
<dbReference type="PRINTS" id="PR01217">
    <property type="entry name" value="PRICHEXTENSN"/>
</dbReference>
<evidence type="ECO:0000313" key="3">
    <source>
        <dbReference type="Proteomes" id="UP000747542"/>
    </source>
</evidence>
<feature type="compositionally biased region" description="Pro residues" evidence="1">
    <location>
        <begin position="237"/>
        <end position="247"/>
    </location>
</feature>
<evidence type="ECO:0000313" key="2">
    <source>
        <dbReference type="EMBL" id="KAG7156331.1"/>
    </source>
</evidence>
<gene>
    <name evidence="2" type="primary">olpB-L4</name>
    <name evidence="2" type="ORF">Hamer_G006060</name>
</gene>
<evidence type="ECO:0000256" key="1">
    <source>
        <dbReference type="SAM" id="MobiDB-lite"/>
    </source>
</evidence>
<dbReference type="Proteomes" id="UP000747542">
    <property type="component" value="Unassembled WGS sequence"/>
</dbReference>
<feature type="compositionally biased region" description="Polar residues" evidence="1">
    <location>
        <begin position="288"/>
        <end position="305"/>
    </location>
</feature>
<dbReference type="AlphaFoldDB" id="A0A8J5JFE6"/>
<feature type="compositionally biased region" description="Low complexity" evidence="1">
    <location>
        <begin position="125"/>
        <end position="162"/>
    </location>
</feature>
<feature type="compositionally biased region" description="Pro residues" evidence="1">
    <location>
        <begin position="175"/>
        <end position="193"/>
    </location>
</feature>
<comment type="caution">
    <text evidence="2">The sequence shown here is derived from an EMBL/GenBank/DDBJ whole genome shotgun (WGS) entry which is preliminary data.</text>
</comment>
<feature type="region of interest" description="Disordered" evidence="1">
    <location>
        <begin position="121"/>
        <end position="339"/>
    </location>
</feature>
<organism evidence="2 3">
    <name type="scientific">Homarus americanus</name>
    <name type="common">American lobster</name>
    <dbReference type="NCBI Taxonomy" id="6706"/>
    <lineage>
        <taxon>Eukaryota</taxon>
        <taxon>Metazoa</taxon>
        <taxon>Ecdysozoa</taxon>
        <taxon>Arthropoda</taxon>
        <taxon>Crustacea</taxon>
        <taxon>Multicrustacea</taxon>
        <taxon>Malacostraca</taxon>
        <taxon>Eumalacostraca</taxon>
        <taxon>Eucarida</taxon>
        <taxon>Decapoda</taxon>
        <taxon>Pleocyemata</taxon>
        <taxon>Astacidea</taxon>
        <taxon>Nephropoidea</taxon>
        <taxon>Nephropidae</taxon>
        <taxon>Homarus</taxon>
    </lineage>
</organism>